<dbReference type="AlphaFoldDB" id="A0A9W6NWI3"/>
<dbReference type="InterPro" id="IPR006076">
    <property type="entry name" value="FAD-dep_OxRdtase"/>
</dbReference>
<proteinExistence type="predicted"/>
<evidence type="ECO:0000256" key="1">
    <source>
        <dbReference type="ARBA" id="ARBA00023002"/>
    </source>
</evidence>
<evidence type="ECO:0000259" key="2">
    <source>
        <dbReference type="Pfam" id="PF01266"/>
    </source>
</evidence>
<keyword evidence="4" id="KW-1185">Reference proteome</keyword>
<dbReference type="Pfam" id="PF01266">
    <property type="entry name" value="DAO"/>
    <property type="match status" value="1"/>
</dbReference>
<dbReference type="GO" id="GO:0005737">
    <property type="term" value="C:cytoplasm"/>
    <property type="evidence" value="ECO:0007669"/>
    <property type="project" value="TreeGrafter"/>
</dbReference>
<dbReference type="Gene3D" id="3.50.50.60">
    <property type="entry name" value="FAD/NAD(P)-binding domain"/>
    <property type="match status" value="1"/>
</dbReference>
<evidence type="ECO:0000313" key="3">
    <source>
        <dbReference type="EMBL" id="GLL12415.1"/>
    </source>
</evidence>
<dbReference type="Gene3D" id="3.30.9.10">
    <property type="entry name" value="D-Amino Acid Oxidase, subunit A, domain 2"/>
    <property type="match status" value="1"/>
</dbReference>
<dbReference type="PANTHER" id="PTHR13847">
    <property type="entry name" value="SARCOSINE DEHYDROGENASE-RELATED"/>
    <property type="match status" value="1"/>
</dbReference>
<keyword evidence="1" id="KW-0560">Oxidoreductase</keyword>
<dbReference type="Proteomes" id="UP001143463">
    <property type="component" value="Unassembled WGS sequence"/>
</dbReference>
<feature type="domain" description="FAD dependent oxidoreductase" evidence="2">
    <location>
        <begin position="25"/>
        <end position="362"/>
    </location>
</feature>
<organism evidence="3 4">
    <name type="scientific">Pseudonocardia halophobica</name>
    <dbReference type="NCBI Taxonomy" id="29401"/>
    <lineage>
        <taxon>Bacteria</taxon>
        <taxon>Bacillati</taxon>
        <taxon>Actinomycetota</taxon>
        <taxon>Actinomycetes</taxon>
        <taxon>Pseudonocardiales</taxon>
        <taxon>Pseudonocardiaceae</taxon>
        <taxon>Pseudonocardia</taxon>
    </lineage>
</organism>
<reference evidence="3" key="1">
    <citation type="journal article" date="2014" name="Int. J. Syst. Evol. Microbiol.">
        <title>Complete genome sequence of Corynebacterium casei LMG S-19264T (=DSM 44701T), isolated from a smear-ripened cheese.</title>
        <authorList>
            <consortium name="US DOE Joint Genome Institute (JGI-PGF)"/>
            <person name="Walter F."/>
            <person name="Albersmeier A."/>
            <person name="Kalinowski J."/>
            <person name="Ruckert C."/>
        </authorList>
    </citation>
    <scope>NUCLEOTIDE SEQUENCE</scope>
    <source>
        <strain evidence="3">VKM Ac-1069</strain>
    </source>
</reference>
<name>A0A9W6NWI3_9PSEU</name>
<dbReference type="PANTHER" id="PTHR13847:SF287">
    <property type="entry name" value="FAD-DEPENDENT OXIDOREDUCTASE DOMAIN-CONTAINING PROTEIN 1"/>
    <property type="match status" value="1"/>
</dbReference>
<comment type="caution">
    <text evidence="3">The sequence shown here is derived from an EMBL/GenBank/DDBJ whole genome shotgun (WGS) entry which is preliminary data.</text>
</comment>
<dbReference type="GO" id="GO:0016491">
    <property type="term" value="F:oxidoreductase activity"/>
    <property type="evidence" value="ECO:0007669"/>
    <property type="project" value="UniProtKB-KW"/>
</dbReference>
<dbReference type="SUPFAM" id="SSF51905">
    <property type="entry name" value="FAD/NAD(P)-binding domain"/>
    <property type="match status" value="1"/>
</dbReference>
<protein>
    <submittedName>
        <fullName evidence="3">Glycerol-3-phosphate dehydrogenase</fullName>
    </submittedName>
</protein>
<accession>A0A9W6NWI3</accession>
<sequence>MAETLGTPPVRRDRITVTRVDGSPDVIVIGGGIAGASVAYEIAAHRSVLLLEAESSLAVHSTGRSAATYIPGHGTAVFRALIRASAPRFAALAEELEAPPFLRPLTVVWAASDEDGERALRQLLTEWATEPDGPHALTGAETAKACPGLRDVRTGAITESAADADAIGLHGAYVRGLRRRGGRVVQGARVTAIARTGDAWRVETPAGTWTAPDVVDAAGSWADIVAAFAGVPKAGLTPYRRTIAISPCTLPAGMPMLIDAAERFYCKPEGETLLLSPGDETPAEPGDARPDELDVALALERVEEALHLGLRSVRTSWAGLRTFAPDRDPVVGPRPEFPGFHFFAGQGGSGIESAPALAALGAAVVTDTQVPADVAVRPEQVSPSRL</sequence>
<evidence type="ECO:0000313" key="4">
    <source>
        <dbReference type="Proteomes" id="UP001143463"/>
    </source>
</evidence>
<dbReference type="EMBL" id="BSFQ01000014">
    <property type="protein sequence ID" value="GLL12415.1"/>
    <property type="molecule type" value="Genomic_DNA"/>
</dbReference>
<gene>
    <name evidence="3" type="ORF">GCM10017577_35560</name>
</gene>
<dbReference type="InterPro" id="IPR036188">
    <property type="entry name" value="FAD/NAD-bd_sf"/>
</dbReference>
<reference evidence="3" key="2">
    <citation type="submission" date="2023-01" db="EMBL/GenBank/DDBJ databases">
        <authorList>
            <person name="Sun Q."/>
            <person name="Evtushenko L."/>
        </authorList>
    </citation>
    <scope>NUCLEOTIDE SEQUENCE</scope>
    <source>
        <strain evidence="3">VKM Ac-1069</strain>
    </source>
</reference>